<dbReference type="SUPFAM" id="SSF49599">
    <property type="entry name" value="TRAF domain-like"/>
    <property type="match status" value="2"/>
</dbReference>
<feature type="domain" description="MATH" evidence="1">
    <location>
        <begin position="40"/>
        <end position="178"/>
    </location>
</feature>
<dbReference type="PANTHER" id="PTHR46162:SF40">
    <property type="entry name" value="TRAF-LIKE FAMILY PROTEIN"/>
    <property type="match status" value="1"/>
</dbReference>
<dbReference type="Gene3D" id="2.60.210.10">
    <property type="entry name" value="Apoptosis, Tumor Necrosis Factor Receptor Associated Protein 2, Chain A"/>
    <property type="match status" value="2"/>
</dbReference>
<dbReference type="InterPro" id="IPR002083">
    <property type="entry name" value="MATH/TRAF_dom"/>
</dbReference>
<sequence length="340" mass="38856">MGNTNSVALIENQNQSYNNNPGNGDGDGENLNKCMRTTPPAHYLMKVQSFSLLSKSMEKHESSLFEVGGYKWVLSFYSNTSEKYLSLYLTIICSDDDAESTTSDDVGIIPSSGWEVNANFTLFVYNQTKDNYLTFQAVRRFHEMKKEWGFEQIMLLETSEDVKNGYVVNDTCVFGAEIFIINHNAPTSAILSVVDCHLINNSIFRWEIKEFSDKYIYKSQVFCSGGIEWHLTISPNGIQSRDGKSLAIFLTKEHPKNSTTYAEFCVRIINHLDSKHKEYADNECFSRDKSWSCTKLISLEDLHNPLNYYIVKDTLILQLEFFLISHTKVLTSSKSTKMIN</sequence>
<evidence type="ECO:0000313" key="3">
    <source>
        <dbReference type="Proteomes" id="UP000525078"/>
    </source>
</evidence>
<proteinExistence type="predicted"/>
<dbReference type="InterPro" id="IPR008974">
    <property type="entry name" value="TRAF-like"/>
</dbReference>
<comment type="caution">
    <text evidence="2">The sequence shown here is derived from an EMBL/GenBank/DDBJ whole genome shotgun (WGS) entry which is preliminary data.</text>
</comment>
<gene>
    <name evidence="2" type="ORF">F8388_024618</name>
</gene>
<dbReference type="EMBL" id="JAATIP010000065">
    <property type="protein sequence ID" value="KAF4380325.1"/>
    <property type="molecule type" value="Genomic_DNA"/>
</dbReference>
<protein>
    <recommendedName>
        <fullName evidence="1">MATH domain-containing protein</fullName>
    </recommendedName>
</protein>
<dbReference type="CDD" id="cd00121">
    <property type="entry name" value="MATH"/>
    <property type="match status" value="2"/>
</dbReference>
<dbReference type="AlphaFoldDB" id="A0A7J6GBJ0"/>
<dbReference type="Pfam" id="PF22486">
    <property type="entry name" value="MATH_2"/>
    <property type="match status" value="2"/>
</dbReference>
<name>A0A7J6GBJ0_CANSA</name>
<dbReference type="PANTHER" id="PTHR46162">
    <property type="entry name" value="TRAF-LIKE FAMILY PROTEIN"/>
    <property type="match status" value="1"/>
</dbReference>
<evidence type="ECO:0000313" key="2">
    <source>
        <dbReference type="EMBL" id="KAF4380325.1"/>
    </source>
</evidence>
<organism evidence="2 3">
    <name type="scientific">Cannabis sativa</name>
    <name type="common">Hemp</name>
    <name type="synonym">Marijuana</name>
    <dbReference type="NCBI Taxonomy" id="3483"/>
    <lineage>
        <taxon>Eukaryota</taxon>
        <taxon>Viridiplantae</taxon>
        <taxon>Streptophyta</taxon>
        <taxon>Embryophyta</taxon>
        <taxon>Tracheophyta</taxon>
        <taxon>Spermatophyta</taxon>
        <taxon>Magnoliopsida</taxon>
        <taxon>eudicotyledons</taxon>
        <taxon>Gunneridae</taxon>
        <taxon>Pentapetalae</taxon>
        <taxon>rosids</taxon>
        <taxon>fabids</taxon>
        <taxon>Rosales</taxon>
        <taxon>Cannabaceae</taxon>
        <taxon>Cannabis</taxon>
    </lineage>
</organism>
<dbReference type="PROSITE" id="PS50144">
    <property type="entry name" value="MATH"/>
    <property type="match status" value="2"/>
</dbReference>
<dbReference type="Proteomes" id="UP000525078">
    <property type="component" value="Unassembled WGS sequence"/>
</dbReference>
<feature type="domain" description="MATH" evidence="1">
    <location>
        <begin position="201"/>
        <end position="321"/>
    </location>
</feature>
<reference evidence="2 3" key="1">
    <citation type="journal article" date="2020" name="bioRxiv">
        <title>Sequence and annotation of 42 cannabis genomes reveals extensive copy number variation in cannabinoid synthesis and pathogen resistance genes.</title>
        <authorList>
            <person name="Mckernan K.J."/>
            <person name="Helbert Y."/>
            <person name="Kane L.T."/>
            <person name="Ebling H."/>
            <person name="Zhang L."/>
            <person name="Liu B."/>
            <person name="Eaton Z."/>
            <person name="Mclaughlin S."/>
            <person name="Kingan S."/>
            <person name="Baybayan P."/>
            <person name="Concepcion G."/>
            <person name="Jordan M."/>
            <person name="Riva A."/>
            <person name="Barbazuk W."/>
            <person name="Harkins T."/>
        </authorList>
    </citation>
    <scope>NUCLEOTIDE SEQUENCE [LARGE SCALE GENOMIC DNA]</scope>
    <source>
        <strain evidence="3">cv. Jamaican Lion 4</strain>
        <tissue evidence="2">Leaf</tissue>
    </source>
</reference>
<accession>A0A7J6GBJ0</accession>
<dbReference type="SMART" id="SM00061">
    <property type="entry name" value="MATH"/>
    <property type="match status" value="2"/>
</dbReference>
<evidence type="ECO:0000259" key="1">
    <source>
        <dbReference type="PROSITE" id="PS50144"/>
    </source>
</evidence>